<dbReference type="Pfam" id="PF01850">
    <property type="entry name" value="PIN"/>
    <property type="match status" value="1"/>
</dbReference>
<dbReference type="EC" id="3.1.-.-" evidence="6"/>
<comment type="cofactor">
    <cofactor evidence="6">
        <name>Mg(2+)</name>
        <dbReference type="ChEBI" id="CHEBI:18420"/>
    </cofactor>
</comment>
<sequence>MIVLDASVVIAFLDPNDRHHQRAAELLEDHAVHGFRMHQLTLAEVLVGAVRTGRGSQLLDNLTTIGVAAHQASASEPLILAELRATTGLRMPDCCVLAVAQLEGLPLATFDQQLTRAAESIGVGTLR</sequence>
<evidence type="ECO:0000256" key="2">
    <source>
        <dbReference type="ARBA" id="ARBA00022722"/>
    </source>
</evidence>
<keyword evidence="3 6" id="KW-0479">Metal-binding</keyword>
<feature type="binding site" evidence="6">
    <location>
        <position position="93"/>
    </location>
    <ligand>
        <name>Mg(2+)</name>
        <dbReference type="ChEBI" id="CHEBI:18420"/>
    </ligand>
</feature>
<keyword evidence="9" id="KW-1185">Reference proteome</keyword>
<dbReference type="CDD" id="cd09873">
    <property type="entry name" value="PIN_Pae0151-like"/>
    <property type="match status" value="1"/>
</dbReference>
<evidence type="ECO:0000256" key="1">
    <source>
        <dbReference type="ARBA" id="ARBA00022649"/>
    </source>
</evidence>
<comment type="caution">
    <text evidence="8">The sequence shown here is derived from an EMBL/GenBank/DDBJ whole genome shotgun (WGS) entry which is preliminary data.</text>
</comment>
<evidence type="ECO:0000256" key="3">
    <source>
        <dbReference type="ARBA" id="ARBA00022723"/>
    </source>
</evidence>
<keyword evidence="5 6" id="KW-0460">Magnesium</keyword>
<dbReference type="Gene3D" id="3.40.50.1010">
    <property type="entry name" value="5'-nuclease"/>
    <property type="match status" value="1"/>
</dbReference>
<evidence type="ECO:0000256" key="5">
    <source>
        <dbReference type="ARBA" id="ARBA00022842"/>
    </source>
</evidence>
<dbReference type="Proteomes" id="UP001501004">
    <property type="component" value="Unassembled WGS sequence"/>
</dbReference>
<feature type="domain" description="PIN" evidence="7">
    <location>
        <begin position="2"/>
        <end position="119"/>
    </location>
</feature>
<feature type="binding site" evidence="6">
    <location>
        <position position="5"/>
    </location>
    <ligand>
        <name>Mg(2+)</name>
        <dbReference type="ChEBI" id="CHEBI:18420"/>
    </ligand>
</feature>
<evidence type="ECO:0000259" key="7">
    <source>
        <dbReference type="Pfam" id="PF01850"/>
    </source>
</evidence>
<comment type="function">
    <text evidence="6">Toxic component of a toxin-antitoxin (TA) system. An RNase.</text>
</comment>
<dbReference type="InterPro" id="IPR022907">
    <property type="entry name" value="VapC_family"/>
</dbReference>
<evidence type="ECO:0000256" key="4">
    <source>
        <dbReference type="ARBA" id="ARBA00022801"/>
    </source>
</evidence>
<comment type="similarity">
    <text evidence="6">Belongs to the PINc/VapC protein family.</text>
</comment>
<name>A0ABP7FMA3_9MICO</name>
<reference evidence="9" key="1">
    <citation type="journal article" date="2019" name="Int. J. Syst. Evol. Microbiol.">
        <title>The Global Catalogue of Microorganisms (GCM) 10K type strain sequencing project: providing services to taxonomists for standard genome sequencing and annotation.</title>
        <authorList>
            <consortium name="The Broad Institute Genomics Platform"/>
            <consortium name="The Broad Institute Genome Sequencing Center for Infectious Disease"/>
            <person name="Wu L."/>
            <person name="Ma J."/>
        </authorList>
    </citation>
    <scope>NUCLEOTIDE SEQUENCE [LARGE SCALE GENOMIC DNA]</scope>
    <source>
        <strain evidence="9">JCM 16949</strain>
    </source>
</reference>
<dbReference type="EMBL" id="BAABAE010000003">
    <property type="protein sequence ID" value="GAA3739494.1"/>
    <property type="molecule type" value="Genomic_DNA"/>
</dbReference>
<keyword evidence="1 6" id="KW-1277">Toxin-antitoxin system</keyword>
<dbReference type="InterPro" id="IPR002716">
    <property type="entry name" value="PIN_dom"/>
</dbReference>
<evidence type="ECO:0000313" key="8">
    <source>
        <dbReference type="EMBL" id="GAA3739494.1"/>
    </source>
</evidence>
<keyword evidence="2 6" id="KW-0540">Nuclease</keyword>
<proteinExistence type="inferred from homology"/>
<evidence type="ECO:0000256" key="6">
    <source>
        <dbReference type="HAMAP-Rule" id="MF_00265"/>
    </source>
</evidence>
<keyword evidence="6" id="KW-0800">Toxin</keyword>
<dbReference type="InterPro" id="IPR044153">
    <property type="entry name" value="PIN_Pae0151-like"/>
</dbReference>
<dbReference type="HAMAP" id="MF_00265">
    <property type="entry name" value="VapC_Nob1"/>
    <property type="match status" value="1"/>
</dbReference>
<evidence type="ECO:0000313" key="9">
    <source>
        <dbReference type="Proteomes" id="UP001501004"/>
    </source>
</evidence>
<organism evidence="8 9">
    <name type="scientific">Leifsonella bigeumensis</name>
    <dbReference type="NCBI Taxonomy" id="433643"/>
    <lineage>
        <taxon>Bacteria</taxon>
        <taxon>Bacillati</taxon>
        <taxon>Actinomycetota</taxon>
        <taxon>Actinomycetes</taxon>
        <taxon>Micrococcales</taxon>
        <taxon>Microbacteriaceae</taxon>
        <taxon>Leifsonella</taxon>
    </lineage>
</organism>
<dbReference type="RefSeq" id="WP_344757112.1">
    <property type="nucleotide sequence ID" value="NZ_BAABAE010000003.1"/>
</dbReference>
<gene>
    <name evidence="6" type="primary">vapC</name>
    <name evidence="8" type="ORF">GCM10022239_13900</name>
</gene>
<keyword evidence="4 6" id="KW-0378">Hydrolase</keyword>
<dbReference type="SUPFAM" id="SSF88723">
    <property type="entry name" value="PIN domain-like"/>
    <property type="match status" value="1"/>
</dbReference>
<accession>A0ABP7FMA3</accession>
<dbReference type="InterPro" id="IPR029060">
    <property type="entry name" value="PIN-like_dom_sf"/>
</dbReference>
<protein>
    <recommendedName>
        <fullName evidence="6">Ribonuclease VapC</fullName>
        <shortName evidence="6">RNase VapC</shortName>
        <ecNumber evidence="6">3.1.-.-</ecNumber>
    </recommendedName>
    <alternativeName>
        <fullName evidence="6">Toxin VapC</fullName>
    </alternativeName>
</protein>